<keyword evidence="5" id="KW-1185">Reference proteome</keyword>
<evidence type="ECO:0000259" key="3">
    <source>
        <dbReference type="Pfam" id="PF22301"/>
    </source>
</evidence>
<dbReference type="Pfam" id="PF22301">
    <property type="entry name" value="AUDH_beta_propeller"/>
    <property type="match status" value="1"/>
</dbReference>
<evidence type="ECO:0000313" key="4">
    <source>
        <dbReference type="EMBL" id="GHB63174.1"/>
    </source>
</evidence>
<feature type="domain" description="Aldos-2-ulose dehydratase beta-propeller" evidence="3">
    <location>
        <begin position="117"/>
        <end position="281"/>
    </location>
</feature>
<dbReference type="PANTHER" id="PTHR44103">
    <property type="entry name" value="PROPROTEIN CONVERTASE P"/>
    <property type="match status" value="1"/>
</dbReference>
<dbReference type="InterPro" id="IPR054583">
    <property type="entry name" value="Beta-prop_AUDH"/>
</dbReference>
<sequence length="384" mass="42362">MKHVLLFLATLPVFAQSPTFKAEVIDPKISIGYGLATGDVDGDGQIDILMADQKEIVWYKNPGGPGTPWKRHVMAANLTARDNVCITARDIDGDGKVEVAVGAQWNPGETRNAKESGAVFYLIPPDDRYQLWEPVALHHEVTIHRMHWVQDTDGKYQLIVLPLHGEGNEKGEGAGVKMIAFEVPEHKKGDWNYQLVGTDMHLTHNMEPMEAKGAFLGMAVAGKEGVQVFLDGADGWAPSGNWMVLKNGVGEIRTGKLGNNQLFTTTIEPMHGNSLVVYTKDSRRVLTDRLNQGHALVTADFLGLGRDQIAMGWREKNTAEQVGVRLYVGTDEAGKIWQEYALDEKVDMACEDMKAADLDGDGDLDLVAAGRTTHNVVIYWNQRF</sequence>
<dbReference type="AlphaFoldDB" id="A0A8J3D358"/>
<evidence type="ECO:0000313" key="5">
    <source>
        <dbReference type="Proteomes" id="UP000598271"/>
    </source>
</evidence>
<dbReference type="SUPFAM" id="SSF69318">
    <property type="entry name" value="Integrin alpha N-terminal domain"/>
    <property type="match status" value="1"/>
</dbReference>
<dbReference type="PANTHER" id="PTHR44103:SF1">
    <property type="entry name" value="PROPROTEIN CONVERTASE P"/>
    <property type="match status" value="1"/>
</dbReference>
<feature type="chain" id="PRO_5035170961" description="Aldos-2-ulose dehydratase beta-propeller domain-containing protein" evidence="2">
    <location>
        <begin position="16"/>
        <end position="384"/>
    </location>
</feature>
<dbReference type="Proteomes" id="UP000598271">
    <property type="component" value="Unassembled WGS sequence"/>
</dbReference>
<name>A0A8J3D358_9BACT</name>
<proteinExistence type="predicted"/>
<comment type="caution">
    <text evidence="4">The sequence shown here is derived from an EMBL/GenBank/DDBJ whole genome shotgun (WGS) entry which is preliminary data.</text>
</comment>
<protein>
    <recommendedName>
        <fullName evidence="3">Aldos-2-ulose dehydratase beta-propeller domain-containing protein</fullName>
    </recommendedName>
</protein>
<evidence type="ECO:0000256" key="2">
    <source>
        <dbReference type="SAM" id="SignalP"/>
    </source>
</evidence>
<accession>A0A8J3D358</accession>
<reference evidence="4 5" key="1">
    <citation type="journal article" date="2014" name="Int. J. Syst. Evol. Microbiol.">
        <title>Complete genome sequence of Corynebacterium casei LMG S-19264T (=DSM 44701T), isolated from a smear-ripened cheese.</title>
        <authorList>
            <consortium name="US DOE Joint Genome Institute (JGI-PGF)"/>
            <person name="Walter F."/>
            <person name="Albersmeier A."/>
            <person name="Kalinowski J."/>
            <person name="Ruckert C."/>
        </authorList>
    </citation>
    <scope>NUCLEOTIDE SEQUENCE [LARGE SCALE GENOMIC DNA]</scope>
    <source>
        <strain evidence="4 5">KCTC 12866</strain>
    </source>
</reference>
<dbReference type="RefSeq" id="WP_189563810.1">
    <property type="nucleotide sequence ID" value="NZ_BMXF01000001.1"/>
</dbReference>
<gene>
    <name evidence="4" type="ORF">GCM10007390_16260</name>
</gene>
<organism evidence="4 5">
    <name type="scientific">Persicitalea jodogahamensis</name>
    <dbReference type="NCBI Taxonomy" id="402147"/>
    <lineage>
        <taxon>Bacteria</taxon>
        <taxon>Pseudomonadati</taxon>
        <taxon>Bacteroidota</taxon>
        <taxon>Cytophagia</taxon>
        <taxon>Cytophagales</taxon>
        <taxon>Spirosomataceae</taxon>
        <taxon>Persicitalea</taxon>
    </lineage>
</organism>
<keyword evidence="1 2" id="KW-0732">Signal</keyword>
<dbReference type="EMBL" id="BMXF01000001">
    <property type="protein sequence ID" value="GHB63174.1"/>
    <property type="molecule type" value="Genomic_DNA"/>
</dbReference>
<dbReference type="Pfam" id="PF13517">
    <property type="entry name" value="FG-GAP_3"/>
    <property type="match status" value="1"/>
</dbReference>
<dbReference type="Gene3D" id="2.130.10.130">
    <property type="entry name" value="Integrin alpha, N-terminal"/>
    <property type="match status" value="1"/>
</dbReference>
<evidence type="ECO:0000256" key="1">
    <source>
        <dbReference type="ARBA" id="ARBA00022729"/>
    </source>
</evidence>
<dbReference type="InterPro" id="IPR028994">
    <property type="entry name" value="Integrin_alpha_N"/>
</dbReference>
<dbReference type="InterPro" id="IPR013517">
    <property type="entry name" value="FG-GAP"/>
</dbReference>
<feature type="signal peptide" evidence="2">
    <location>
        <begin position="1"/>
        <end position="15"/>
    </location>
</feature>